<sequence length="303" mass="34757">MRLVAAFLRLVRWPNLVFIIITQLLFYFCIYQPLFQTQEIYQLLWLIVASVFIAAAGYIINDYFDLNIDQINKPGKNVINSIINRRWAIIWHIGLSTAGIIATAIAVSFHKWYLIIANIVVVSLLWLYSTSFKRQLLIGNIVISLLTSWTVLILFFAKVPFNAVYGNNDPNITKYFKISFLYAGFAFVISLVREAIKDIEDLKGDLRYECRTLPIVTGIRTAKVYVAVWLVVLIGALLLLQLYLLLIGWAWAVIYSILFVIVPSIILLSRLLKARTTQEFSKLSALTKLIMFTGILSMIFFRL</sequence>
<feature type="transmembrane region" description="Helical" evidence="6">
    <location>
        <begin position="224"/>
        <end position="243"/>
    </location>
</feature>
<dbReference type="AlphaFoldDB" id="A0A9X3B914"/>
<dbReference type="RefSeq" id="WP_279298964.1">
    <property type="nucleotide sequence ID" value="NZ_JAOTIF010000021.1"/>
</dbReference>
<dbReference type="InterPro" id="IPR044878">
    <property type="entry name" value="UbiA_sf"/>
</dbReference>
<dbReference type="PANTHER" id="PTHR42723:SF1">
    <property type="entry name" value="CHLOROPHYLL SYNTHASE, CHLOROPLASTIC"/>
    <property type="match status" value="1"/>
</dbReference>
<dbReference type="CDD" id="cd13961">
    <property type="entry name" value="PT_UbiA_DGGGPS"/>
    <property type="match status" value="1"/>
</dbReference>
<dbReference type="PANTHER" id="PTHR42723">
    <property type="entry name" value="CHLOROPHYLL SYNTHASE"/>
    <property type="match status" value="1"/>
</dbReference>
<keyword evidence="5 6" id="KW-0472">Membrane</keyword>
<feature type="transmembrane region" description="Helical" evidence="6">
    <location>
        <begin position="40"/>
        <end position="60"/>
    </location>
</feature>
<dbReference type="GO" id="GO:0016020">
    <property type="term" value="C:membrane"/>
    <property type="evidence" value="ECO:0007669"/>
    <property type="project" value="UniProtKB-SubCell"/>
</dbReference>
<feature type="transmembrane region" description="Helical" evidence="6">
    <location>
        <begin position="249"/>
        <end position="271"/>
    </location>
</feature>
<dbReference type="Gene3D" id="1.10.357.140">
    <property type="entry name" value="UbiA prenyltransferase"/>
    <property type="match status" value="1"/>
</dbReference>
<evidence type="ECO:0000313" key="8">
    <source>
        <dbReference type="Proteomes" id="UP001155483"/>
    </source>
</evidence>
<keyword evidence="2" id="KW-1003">Cell membrane</keyword>
<evidence type="ECO:0000313" key="7">
    <source>
        <dbReference type="EMBL" id="MCU7551525.1"/>
    </source>
</evidence>
<dbReference type="Pfam" id="PF01040">
    <property type="entry name" value="UbiA"/>
    <property type="match status" value="1"/>
</dbReference>
<keyword evidence="3 6" id="KW-0812">Transmembrane</keyword>
<evidence type="ECO:0000256" key="4">
    <source>
        <dbReference type="ARBA" id="ARBA00022989"/>
    </source>
</evidence>
<feature type="transmembrane region" description="Helical" evidence="6">
    <location>
        <begin position="136"/>
        <end position="155"/>
    </location>
</feature>
<evidence type="ECO:0000256" key="3">
    <source>
        <dbReference type="ARBA" id="ARBA00022692"/>
    </source>
</evidence>
<evidence type="ECO:0000256" key="2">
    <source>
        <dbReference type="ARBA" id="ARBA00022475"/>
    </source>
</evidence>
<dbReference type="EMBL" id="JAOTIF010000021">
    <property type="protein sequence ID" value="MCU7551525.1"/>
    <property type="molecule type" value="Genomic_DNA"/>
</dbReference>
<evidence type="ECO:0000256" key="1">
    <source>
        <dbReference type="ARBA" id="ARBA00004141"/>
    </source>
</evidence>
<dbReference type="InterPro" id="IPR050475">
    <property type="entry name" value="Prenyltransferase_related"/>
</dbReference>
<dbReference type="InterPro" id="IPR000537">
    <property type="entry name" value="UbiA_prenyltransferase"/>
</dbReference>
<evidence type="ECO:0000256" key="6">
    <source>
        <dbReference type="SAM" id="Phobius"/>
    </source>
</evidence>
<name>A0A9X3B914_9BACT</name>
<feature type="transmembrane region" description="Helical" evidence="6">
    <location>
        <begin position="283"/>
        <end position="301"/>
    </location>
</feature>
<reference evidence="7" key="1">
    <citation type="submission" date="2022-09" db="EMBL/GenBank/DDBJ databases">
        <authorList>
            <person name="Yuan C."/>
            <person name="Ke Z."/>
        </authorList>
    </citation>
    <scope>NUCLEOTIDE SEQUENCE</scope>
    <source>
        <strain evidence="7">LB-8</strain>
    </source>
</reference>
<feature type="transmembrane region" description="Helical" evidence="6">
    <location>
        <begin position="87"/>
        <end position="106"/>
    </location>
</feature>
<feature type="transmembrane region" description="Helical" evidence="6">
    <location>
        <begin position="12"/>
        <end position="34"/>
    </location>
</feature>
<feature type="transmembrane region" description="Helical" evidence="6">
    <location>
        <begin position="112"/>
        <end position="129"/>
    </location>
</feature>
<keyword evidence="8" id="KW-1185">Reference proteome</keyword>
<gene>
    <name evidence="7" type="ORF">OCK74_20560</name>
</gene>
<keyword evidence="4 6" id="KW-1133">Transmembrane helix</keyword>
<proteinExistence type="predicted"/>
<dbReference type="Proteomes" id="UP001155483">
    <property type="component" value="Unassembled WGS sequence"/>
</dbReference>
<reference evidence="7" key="2">
    <citation type="submission" date="2023-04" db="EMBL/GenBank/DDBJ databases">
        <title>Paracnuella aquatica gen. nov., sp. nov., a member of the family Chitinophagaceae isolated from a hot spring.</title>
        <authorList>
            <person name="Wang C."/>
        </authorList>
    </citation>
    <scope>NUCLEOTIDE SEQUENCE</scope>
    <source>
        <strain evidence="7">LB-8</strain>
    </source>
</reference>
<evidence type="ECO:0000256" key="5">
    <source>
        <dbReference type="ARBA" id="ARBA00023136"/>
    </source>
</evidence>
<comment type="subcellular location">
    <subcellularLocation>
        <location evidence="1">Membrane</location>
        <topology evidence="1">Multi-pass membrane protein</topology>
    </subcellularLocation>
</comment>
<organism evidence="7 8">
    <name type="scientific">Paraflavisolibacter caeni</name>
    <dbReference type="NCBI Taxonomy" id="2982496"/>
    <lineage>
        <taxon>Bacteria</taxon>
        <taxon>Pseudomonadati</taxon>
        <taxon>Bacteroidota</taxon>
        <taxon>Chitinophagia</taxon>
        <taxon>Chitinophagales</taxon>
        <taxon>Chitinophagaceae</taxon>
        <taxon>Paraflavisolibacter</taxon>
    </lineage>
</organism>
<comment type="caution">
    <text evidence="7">The sequence shown here is derived from an EMBL/GenBank/DDBJ whole genome shotgun (WGS) entry which is preliminary data.</text>
</comment>
<protein>
    <submittedName>
        <fullName evidence="7">Geranylgeranylglycerol-phosphate geranylgeranyltransferase</fullName>
    </submittedName>
</protein>
<dbReference type="GO" id="GO:0016765">
    <property type="term" value="F:transferase activity, transferring alkyl or aryl (other than methyl) groups"/>
    <property type="evidence" value="ECO:0007669"/>
    <property type="project" value="InterPro"/>
</dbReference>
<feature type="transmembrane region" description="Helical" evidence="6">
    <location>
        <begin position="175"/>
        <end position="192"/>
    </location>
</feature>
<accession>A0A9X3B914</accession>